<keyword evidence="1" id="KW-0812">Transmembrane</keyword>
<dbReference type="Proteomes" id="UP000276133">
    <property type="component" value="Unassembled WGS sequence"/>
</dbReference>
<accession>A0A3M7RWY1</accession>
<evidence type="ECO:0000313" key="3">
    <source>
        <dbReference type="Proteomes" id="UP000276133"/>
    </source>
</evidence>
<name>A0A3M7RWY1_BRAPC</name>
<protein>
    <submittedName>
        <fullName evidence="2">Uncharacterized protein</fullName>
    </submittedName>
</protein>
<keyword evidence="3" id="KW-1185">Reference proteome</keyword>
<evidence type="ECO:0000256" key="1">
    <source>
        <dbReference type="SAM" id="Phobius"/>
    </source>
</evidence>
<feature type="transmembrane region" description="Helical" evidence="1">
    <location>
        <begin position="29"/>
        <end position="51"/>
    </location>
</feature>
<sequence>MLQDSQIWDLPLAVKFEFPNYIGPQLNCILFLILIYINITSFNLGLVQEIFKILWSHIKKTLIKNSIISTNVSKLIPINRPRLPPMLPKSATGLTAAVSVVYVVAKSS</sequence>
<proteinExistence type="predicted"/>
<comment type="caution">
    <text evidence="2">The sequence shown here is derived from an EMBL/GenBank/DDBJ whole genome shotgun (WGS) entry which is preliminary data.</text>
</comment>
<evidence type="ECO:0000313" key="2">
    <source>
        <dbReference type="EMBL" id="RNA27959.1"/>
    </source>
</evidence>
<keyword evidence="1" id="KW-1133">Transmembrane helix</keyword>
<gene>
    <name evidence="2" type="ORF">BpHYR1_003844</name>
</gene>
<dbReference type="AlphaFoldDB" id="A0A3M7RWY1"/>
<organism evidence="2 3">
    <name type="scientific">Brachionus plicatilis</name>
    <name type="common">Marine rotifer</name>
    <name type="synonym">Brachionus muelleri</name>
    <dbReference type="NCBI Taxonomy" id="10195"/>
    <lineage>
        <taxon>Eukaryota</taxon>
        <taxon>Metazoa</taxon>
        <taxon>Spiralia</taxon>
        <taxon>Gnathifera</taxon>
        <taxon>Rotifera</taxon>
        <taxon>Eurotatoria</taxon>
        <taxon>Monogononta</taxon>
        <taxon>Pseudotrocha</taxon>
        <taxon>Ploima</taxon>
        <taxon>Brachionidae</taxon>
        <taxon>Brachionus</taxon>
    </lineage>
</organism>
<keyword evidence="1" id="KW-0472">Membrane</keyword>
<dbReference type="EMBL" id="REGN01002465">
    <property type="protein sequence ID" value="RNA27959.1"/>
    <property type="molecule type" value="Genomic_DNA"/>
</dbReference>
<reference evidence="2 3" key="1">
    <citation type="journal article" date="2018" name="Sci. Rep.">
        <title>Genomic signatures of local adaptation to the degree of environmental predictability in rotifers.</title>
        <authorList>
            <person name="Franch-Gras L."/>
            <person name="Hahn C."/>
            <person name="Garcia-Roger E.M."/>
            <person name="Carmona M.J."/>
            <person name="Serra M."/>
            <person name="Gomez A."/>
        </authorList>
    </citation>
    <scope>NUCLEOTIDE SEQUENCE [LARGE SCALE GENOMIC DNA]</scope>
    <source>
        <strain evidence="2">HYR1</strain>
    </source>
</reference>